<dbReference type="SMART" id="SM00020">
    <property type="entry name" value="Tryp_SPc"/>
    <property type="match status" value="1"/>
</dbReference>
<dbReference type="OrthoDB" id="267336at2"/>
<dbReference type="PROSITE" id="PS00134">
    <property type="entry name" value="TRYPSIN_HIS"/>
    <property type="match status" value="1"/>
</dbReference>
<dbReference type="InterPro" id="IPR018114">
    <property type="entry name" value="TRYPSIN_HIS"/>
</dbReference>
<dbReference type="InterPro" id="IPR001314">
    <property type="entry name" value="Peptidase_S1A"/>
</dbReference>
<keyword evidence="3" id="KW-0812">Transmembrane</keyword>
<dbReference type="PANTHER" id="PTHR24260:SF132">
    <property type="entry name" value="PEPTIDASE S1 DOMAIN-CONTAINING PROTEIN"/>
    <property type="match status" value="1"/>
</dbReference>
<dbReference type="PROSITE" id="PS00135">
    <property type="entry name" value="TRYPSIN_SER"/>
    <property type="match status" value="1"/>
</dbReference>
<dbReference type="SUPFAM" id="SSF50494">
    <property type="entry name" value="Trypsin-like serine proteases"/>
    <property type="match status" value="1"/>
</dbReference>
<evidence type="ECO:0000313" key="6">
    <source>
        <dbReference type="Proteomes" id="UP000245765"/>
    </source>
</evidence>
<dbReference type="InterPro" id="IPR001254">
    <property type="entry name" value="Trypsin_dom"/>
</dbReference>
<feature type="transmembrane region" description="Helical" evidence="3">
    <location>
        <begin position="302"/>
        <end position="326"/>
    </location>
</feature>
<keyword evidence="3" id="KW-0472">Membrane</keyword>
<keyword evidence="1" id="KW-1015">Disulfide bond</keyword>
<name>A0A317FHP0_9PROT</name>
<dbReference type="PROSITE" id="PS50240">
    <property type="entry name" value="TRYPSIN_DOM"/>
    <property type="match status" value="1"/>
</dbReference>
<dbReference type="EMBL" id="QGNA01000001">
    <property type="protein sequence ID" value="PWS38520.1"/>
    <property type="molecule type" value="Genomic_DNA"/>
</dbReference>
<evidence type="ECO:0000256" key="2">
    <source>
        <dbReference type="RuleBase" id="RU363034"/>
    </source>
</evidence>
<keyword evidence="6" id="KW-1185">Reference proteome</keyword>
<evidence type="ECO:0000259" key="4">
    <source>
        <dbReference type="PROSITE" id="PS50240"/>
    </source>
</evidence>
<dbReference type="InterPro" id="IPR051333">
    <property type="entry name" value="CLIP_Serine_Protease"/>
</dbReference>
<evidence type="ECO:0000256" key="1">
    <source>
        <dbReference type="ARBA" id="ARBA00023157"/>
    </source>
</evidence>
<dbReference type="Pfam" id="PF00089">
    <property type="entry name" value="Trypsin"/>
    <property type="match status" value="1"/>
</dbReference>
<keyword evidence="2" id="KW-0720">Serine protease</keyword>
<protein>
    <recommendedName>
        <fullName evidence="4">Peptidase S1 domain-containing protein</fullName>
    </recommendedName>
</protein>
<accession>A0A317FHP0</accession>
<keyword evidence="2" id="KW-0645">Protease</keyword>
<sequence>MSTSADLQQARDDHTRAYVRVTSSRWLRRLSRCVVGLAAAFLAVSPARSVIIADNQLLSSSVAFASRFPAVGGILTPTGNAGDFNLCTGTLVTPKLVLTAAHCFDAAGDNLADFQASSVEFRLGSDVFSGTTQKIGGSAIHLPTWDGRNAFDIALLELARSVTNITPMRVTASPGGNTATLVGFGLGGDGTTGLQNDTGGVKRAAVNRPYFDLSLGKSFLLVDFDQPGVPDLGSGYRDGVDIYSRLEGTGCPGDSGSPLVTGDLIIGVLGGSVVQSVCNFGTVTFYPRPDWNRAFLESHGVFLVFEPAALALFGTGLGALGVASFLTRRSLDHRRG</sequence>
<gene>
    <name evidence="5" type="ORF">DFH01_04365</name>
</gene>
<dbReference type="RefSeq" id="WP_109869141.1">
    <property type="nucleotide sequence ID" value="NZ_QGNA01000001.1"/>
</dbReference>
<dbReference type="InterPro" id="IPR043504">
    <property type="entry name" value="Peptidase_S1_PA_chymotrypsin"/>
</dbReference>
<dbReference type="InterPro" id="IPR033116">
    <property type="entry name" value="TRYPSIN_SER"/>
</dbReference>
<dbReference type="InterPro" id="IPR009003">
    <property type="entry name" value="Peptidase_S1_PA"/>
</dbReference>
<dbReference type="Proteomes" id="UP000245765">
    <property type="component" value="Unassembled WGS sequence"/>
</dbReference>
<organism evidence="5 6">
    <name type="scientific">Falsiroseomonas bella</name>
    <dbReference type="NCBI Taxonomy" id="2184016"/>
    <lineage>
        <taxon>Bacteria</taxon>
        <taxon>Pseudomonadati</taxon>
        <taxon>Pseudomonadota</taxon>
        <taxon>Alphaproteobacteria</taxon>
        <taxon>Acetobacterales</taxon>
        <taxon>Roseomonadaceae</taxon>
        <taxon>Falsiroseomonas</taxon>
    </lineage>
</organism>
<dbReference type="GO" id="GO:0004252">
    <property type="term" value="F:serine-type endopeptidase activity"/>
    <property type="evidence" value="ECO:0007669"/>
    <property type="project" value="InterPro"/>
</dbReference>
<dbReference type="PRINTS" id="PR00722">
    <property type="entry name" value="CHYMOTRYPSIN"/>
</dbReference>
<dbReference type="AlphaFoldDB" id="A0A317FHP0"/>
<keyword evidence="3" id="KW-1133">Transmembrane helix</keyword>
<dbReference type="GO" id="GO:0006508">
    <property type="term" value="P:proteolysis"/>
    <property type="evidence" value="ECO:0007669"/>
    <property type="project" value="UniProtKB-KW"/>
</dbReference>
<evidence type="ECO:0000256" key="3">
    <source>
        <dbReference type="SAM" id="Phobius"/>
    </source>
</evidence>
<evidence type="ECO:0000313" key="5">
    <source>
        <dbReference type="EMBL" id="PWS38520.1"/>
    </source>
</evidence>
<dbReference type="PANTHER" id="PTHR24260">
    <property type="match status" value="1"/>
</dbReference>
<dbReference type="Gene3D" id="2.40.10.10">
    <property type="entry name" value="Trypsin-like serine proteases"/>
    <property type="match status" value="1"/>
</dbReference>
<comment type="caution">
    <text evidence="5">The sequence shown here is derived from an EMBL/GenBank/DDBJ whole genome shotgun (WGS) entry which is preliminary data.</text>
</comment>
<keyword evidence="2" id="KW-0378">Hydrolase</keyword>
<feature type="domain" description="Peptidase S1" evidence="4">
    <location>
        <begin position="51"/>
        <end position="297"/>
    </location>
</feature>
<reference evidence="6" key="1">
    <citation type="submission" date="2018-05" db="EMBL/GenBank/DDBJ databases">
        <authorList>
            <person name="Du Z."/>
            <person name="Wang X."/>
        </authorList>
    </citation>
    <scope>NUCLEOTIDE SEQUENCE [LARGE SCALE GENOMIC DNA]</scope>
    <source>
        <strain evidence="6">CQN31</strain>
    </source>
</reference>
<proteinExistence type="predicted"/>